<sequence>MATSSAVKLSAKGYSGVKERLTEEKETDDIFEIKELTADEAKRELVDLISRIQGSEEEYRAIQDHINFLEAEYVAVQTLDFLNMAIAGDWQLLFSTNLLGRPARKLRLREMIQRVEPDKLNGTLTNIASWDYAETGEQFDSSGNFSAVCTYSINQGARMVVDLKDHELRPAKGSSIPSDVPGLVGLLHRAMPKELFDPSAHALDTTYLDADIRIVRLTGPQHEGVRNIFMRKGSIEIQPLL</sequence>
<evidence type="ECO:0000256" key="2">
    <source>
        <dbReference type="ARBA" id="ARBA00022640"/>
    </source>
</evidence>
<comment type="caution">
    <text evidence="5">The sequence shown here is derived from an EMBL/GenBank/DDBJ whole genome shotgun (WGS) entry which is preliminary data.</text>
</comment>
<name>K0TAS2_THAOC</name>
<dbReference type="InterPro" id="IPR006843">
    <property type="entry name" value="PAP/fibrillin_dom"/>
</dbReference>
<evidence type="ECO:0000313" key="5">
    <source>
        <dbReference type="EMBL" id="EJK75848.1"/>
    </source>
</evidence>
<feature type="domain" description="Plastid lipid-associated protein/fibrillin conserved" evidence="4">
    <location>
        <begin position="40"/>
        <end position="216"/>
    </location>
</feature>
<dbReference type="AlphaFoldDB" id="K0TAS2"/>
<dbReference type="PANTHER" id="PTHR31906">
    <property type="entry name" value="PLASTID-LIPID-ASSOCIATED PROTEIN 4, CHLOROPLASTIC-RELATED"/>
    <property type="match status" value="1"/>
</dbReference>
<reference evidence="5 6" key="1">
    <citation type="journal article" date="2012" name="Genome Biol.">
        <title>Genome and low-iron response of an oceanic diatom adapted to chronic iron limitation.</title>
        <authorList>
            <person name="Lommer M."/>
            <person name="Specht M."/>
            <person name="Roy A.S."/>
            <person name="Kraemer L."/>
            <person name="Andreson R."/>
            <person name="Gutowska M.A."/>
            <person name="Wolf J."/>
            <person name="Bergner S.V."/>
            <person name="Schilhabel M.B."/>
            <person name="Klostermeier U.C."/>
            <person name="Beiko R.G."/>
            <person name="Rosenstiel P."/>
            <person name="Hippler M."/>
            <person name="Laroche J."/>
        </authorList>
    </citation>
    <scope>NUCLEOTIDE SEQUENCE [LARGE SCALE GENOMIC DNA]</scope>
    <source>
        <strain evidence="5 6">CCMP1005</strain>
    </source>
</reference>
<dbReference type="OrthoDB" id="5194at2759"/>
<comment type="subcellular location">
    <subcellularLocation>
        <location evidence="1">Plastid</location>
    </subcellularLocation>
</comment>
<accession>K0TAS2</accession>
<dbReference type="OMA" id="EFANKSA"/>
<evidence type="ECO:0000256" key="3">
    <source>
        <dbReference type="SAM" id="Coils"/>
    </source>
</evidence>
<gene>
    <name evidence="5" type="ORF">THAOC_02413</name>
</gene>
<protein>
    <recommendedName>
        <fullName evidence="4">Plastid lipid-associated protein/fibrillin conserved domain-containing protein</fullName>
    </recommendedName>
</protein>
<dbReference type="GO" id="GO:0009536">
    <property type="term" value="C:plastid"/>
    <property type="evidence" value="ECO:0007669"/>
    <property type="project" value="UniProtKB-SubCell"/>
</dbReference>
<keyword evidence="2" id="KW-0934">Plastid</keyword>
<proteinExistence type="predicted"/>
<keyword evidence="6" id="KW-1185">Reference proteome</keyword>
<keyword evidence="3" id="KW-0175">Coiled coil</keyword>
<dbReference type="EMBL" id="AGNL01002689">
    <property type="protein sequence ID" value="EJK75848.1"/>
    <property type="molecule type" value="Genomic_DNA"/>
</dbReference>
<dbReference type="Proteomes" id="UP000266841">
    <property type="component" value="Unassembled WGS sequence"/>
</dbReference>
<dbReference type="InterPro" id="IPR039633">
    <property type="entry name" value="PAP"/>
</dbReference>
<dbReference type="eggNOG" id="ENOG502S5P4">
    <property type="taxonomic scope" value="Eukaryota"/>
</dbReference>
<evidence type="ECO:0000256" key="1">
    <source>
        <dbReference type="ARBA" id="ARBA00004474"/>
    </source>
</evidence>
<evidence type="ECO:0000259" key="4">
    <source>
        <dbReference type="Pfam" id="PF04755"/>
    </source>
</evidence>
<feature type="coiled-coil region" evidence="3">
    <location>
        <begin position="38"/>
        <end position="72"/>
    </location>
</feature>
<dbReference type="Pfam" id="PF04755">
    <property type="entry name" value="PAP_fibrillin"/>
    <property type="match status" value="1"/>
</dbReference>
<organism evidence="5 6">
    <name type="scientific">Thalassiosira oceanica</name>
    <name type="common">Marine diatom</name>
    <dbReference type="NCBI Taxonomy" id="159749"/>
    <lineage>
        <taxon>Eukaryota</taxon>
        <taxon>Sar</taxon>
        <taxon>Stramenopiles</taxon>
        <taxon>Ochrophyta</taxon>
        <taxon>Bacillariophyta</taxon>
        <taxon>Coscinodiscophyceae</taxon>
        <taxon>Thalassiosirophycidae</taxon>
        <taxon>Thalassiosirales</taxon>
        <taxon>Thalassiosiraceae</taxon>
        <taxon>Thalassiosira</taxon>
    </lineage>
</organism>
<evidence type="ECO:0000313" key="6">
    <source>
        <dbReference type="Proteomes" id="UP000266841"/>
    </source>
</evidence>